<sequence>MAAGVNVRNIEQQPRQTQCFRSTEKWLSMEYIFWKALYTVKCISDATPDLYALQDDFVLMEERTNCSDIYIAQRKFLIAIFRIQEYNVLGILTCLNRIMKSDLR</sequence>
<proteinExistence type="predicted"/>
<dbReference type="EMBL" id="FR824783">
    <property type="protein sequence ID" value="CCA27973.1"/>
    <property type="molecule type" value="Genomic_DNA"/>
</dbReference>
<evidence type="ECO:0000313" key="1">
    <source>
        <dbReference type="EMBL" id="CCA27973.1"/>
    </source>
</evidence>
<reference evidence="1" key="1">
    <citation type="journal article" date="2011" name="PLoS Biol.">
        <title>Gene gain and loss during evolution of obligate parasitism in the white rust pathogen of Arabidopsis thaliana.</title>
        <authorList>
            <person name="Kemen E."/>
            <person name="Gardiner A."/>
            <person name="Schultz-Larsen T."/>
            <person name="Kemen A.C."/>
            <person name="Balmuth A.L."/>
            <person name="Robert-Seilaniantz A."/>
            <person name="Bailey K."/>
            <person name="Holub E."/>
            <person name="Studholme D.J."/>
            <person name="Maclean D."/>
            <person name="Jones J.D."/>
        </authorList>
    </citation>
    <scope>NUCLEOTIDE SEQUENCE</scope>
</reference>
<reference evidence="1" key="2">
    <citation type="submission" date="2011-02" db="EMBL/GenBank/DDBJ databases">
        <authorList>
            <person name="MacLean D."/>
        </authorList>
    </citation>
    <scope>NUCLEOTIDE SEQUENCE</scope>
</reference>
<name>F0X293_9STRA</name>
<dbReference type="HOGENOM" id="CLU_2255217_0_0_1"/>
<protein>
    <submittedName>
        <fullName evidence="1">AlNc14C908G12622 protein</fullName>
    </submittedName>
</protein>
<accession>F0X293</accession>
<dbReference type="AlphaFoldDB" id="F0X293"/>
<organism evidence="1">
    <name type="scientific">Albugo laibachii Nc14</name>
    <dbReference type="NCBI Taxonomy" id="890382"/>
    <lineage>
        <taxon>Eukaryota</taxon>
        <taxon>Sar</taxon>
        <taxon>Stramenopiles</taxon>
        <taxon>Oomycota</taxon>
        <taxon>Peronosporomycetes</taxon>
        <taxon>Albuginales</taxon>
        <taxon>Albuginaceae</taxon>
        <taxon>Albugo</taxon>
    </lineage>
</organism>
<gene>
    <name evidence="1" type="primary">AlNc14C908G12622</name>
    <name evidence="1" type="ORF">ALNC14_141170</name>
</gene>